<dbReference type="PIRSF" id="PIRSF037125">
    <property type="entry name" value="D-site_20S_pre-rRNA_nuclease"/>
    <property type="match status" value="1"/>
</dbReference>
<feature type="binding site" evidence="8">
    <location>
        <position position="320"/>
    </location>
    <ligand>
        <name>Zn(2+)</name>
        <dbReference type="ChEBI" id="CHEBI:29105"/>
    </ligand>
</feature>
<evidence type="ECO:0000259" key="11">
    <source>
        <dbReference type="Pfam" id="PF17146"/>
    </source>
</evidence>
<evidence type="ECO:0000256" key="1">
    <source>
        <dbReference type="ARBA" id="ARBA00005858"/>
    </source>
</evidence>
<feature type="region of interest" description="Disordered" evidence="9">
    <location>
        <begin position="108"/>
        <end position="128"/>
    </location>
</feature>
<dbReference type="InterPro" id="IPR014881">
    <property type="entry name" value="NOB1_Zn-bd"/>
</dbReference>
<keyword evidence="13" id="KW-1185">Reference proteome</keyword>
<dbReference type="GO" id="GO:0030688">
    <property type="term" value="C:preribosome, small subunit precursor"/>
    <property type="evidence" value="ECO:0007669"/>
    <property type="project" value="TreeGrafter"/>
</dbReference>
<feature type="compositionally biased region" description="Basic and acidic residues" evidence="9">
    <location>
        <begin position="108"/>
        <end position="118"/>
    </location>
</feature>
<dbReference type="PANTHER" id="PTHR12814">
    <property type="entry name" value="RNA-BINDING PROTEIN NOB1"/>
    <property type="match status" value="1"/>
</dbReference>
<feature type="binding site" evidence="8">
    <location>
        <position position="305"/>
    </location>
    <ligand>
        <name>Zn(2+)</name>
        <dbReference type="ChEBI" id="CHEBI:29105"/>
    </ligand>
</feature>
<keyword evidence="4" id="KW-0378">Hydrolase</keyword>
<dbReference type="Pfam" id="PF17146">
    <property type="entry name" value="PIN_6"/>
    <property type="match status" value="1"/>
</dbReference>
<keyword evidence="12" id="KW-0255">Endonuclease</keyword>
<keyword evidence="6 7" id="KW-0539">Nucleus</keyword>
<dbReference type="InterPro" id="IPR039907">
    <property type="entry name" value="NOB1"/>
</dbReference>
<feature type="binding site" evidence="8">
    <location>
        <position position="302"/>
    </location>
    <ligand>
        <name>Zn(2+)</name>
        <dbReference type="ChEBI" id="CHEBI:29105"/>
    </ligand>
</feature>
<sequence>MAAQKQIHSLVVDTGPLIKNTISISTIIQSAEHIYTTSAVLSEIRDPATRSRVETTLLPFLTLRNPTSASYEHVAQFSKKTGDFSVLSRQDLGILALAYEIDQERKKQAEEEKTKGEQKTPAADEQTADVLSSLVVEEEKTVLEAPGATIDSQNGPEQSESDTHGRSQYRIPPPEAFAATTPSESPAVTADTSTDVEPVEDGISKLQLSSEETSQPSDEAQDAQVSSEEDDDGGEWITPSNLKKHQAKDSGVSLSERGAVQLSCATMTTDYAMQNVLLQLKLSLISPSMQRIKNLRTHIMRCHACFQTTKDMDKQFCPRCGGATLRRVTCSTNARGEFKIHLSSKFQHNNRGNRYSVPKPVAGTASGKHTKGGGKGGWGRDLVLAEDQKEYVRAIDEGKRAKTKDLMDEDYLPRILTGDRGRAGGRPKVGAGKNVNSRKRY</sequence>
<dbReference type="SUPFAM" id="SSF144206">
    <property type="entry name" value="NOB1 zinc finger-like"/>
    <property type="match status" value="1"/>
</dbReference>
<evidence type="ECO:0000256" key="4">
    <source>
        <dbReference type="ARBA" id="ARBA00022801"/>
    </source>
</evidence>
<evidence type="ECO:0000259" key="10">
    <source>
        <dbReference type="Pfam" id="PF08772"/>
    </source>
</evidence>
<feature type="compositionally biased region" description="Polar residues" evidence="9">
    <location>
        <begin position="206"/>
        <end position="226"/>
    </location>
</feature>
<dbReference type="OrthoDB" id="446759at2759"/>
<dbReference type="Gene3D" id="6.20.210.10">
    <property type="entry name" value="Nin one binding (NOB1), Zn-ribbon-like"/>
    <property type="match status" value="1"/>
</dbReference>
<dbReference type="PANTHER" id="PTHR12814:SF2">
    <property type="entry name" value="RNA-BINDING PROTEIN NOB1"/>
    <property type="match status" value="1"/>
</dbReference>
<feature type="compositionally biased region" description="Polar residues" evidence="9">
    <location>
        <begin position="180"/>
        <end position="195"/>
    </location>
</feature>
<evidence type="ECO:0000313" key="13">
    <source>
        <dbReference type="Proteomes" id="UP000799324"/>
    </source>
</evidence>
<feature type="region of interest" description="Disordered" evidence="9">
    <location>
        <begin position="143"/>
        <end position="253"/>
    </location>
</feature>
<dbReference type="GO" id="GO:0005737">
    <property type="term" value="C:cytoplasm"/>
    <property type="evidence" value="ECO:0007669"/>
    <property type="project" value="UniProtKB-ARBA"/>
</dbReference>
<feature type="region of interest" description="Disordered" evidence="9">
    <location>
        <begin position="416"/>
        <end position="441"/>
    </location>
</feature>
<evidence type="ECO:0000256" key="6">
    <source>
        <dbReference type="ARBA" id="ARBA00023242"/>
    </source>
</evidence>
<feature type="domain" description="Nin one binding (NOB1) Zn-ribbon-like" evidence="10">
    <location>
        <begin position="292"/>
        <end position="363"/>
    </location>
</feature>
<dbReference type="GO" id="GO:0030490">
    <property type="term" value="P:maturation of SSU-rRNA"/>
    <property type="evidence" value="ECO:0007669"/>
    <property type="project" value="TreeGrafter"/>
</dbReference>
<accession>A0A6A6SJA1</accession>
<dbReference type="EMBL" id="MU004580">
    <property type="protein sequence ID" value="KAF2647819.1"/>
    <property type="molecule type" value="Genomic_DNA"/>
</dbReference>
<dbReference type="AlphaFoldDB" id="A0A6A6SJA1"/>
<dbReference type="Proteomes" id="UP000799324">
    <property type="component" value="Unassembled WGS sequence"/>
</dbReference>
<comment type="function">
    <text evidence="7">Required for the synthesis of 40S ribosome subunits. Has a role in processing 20S pre-rRNA into the mature 18S rRNA, where it is required for cleavage at the 3' end of the mature 18S rRNA (D-site). Accompanies the 20S pre-rRNA from the nucleus to the cytoplasm.</text>
</comment>
<feature type="region of interest" description="Disordered" evidence="9">
    <location>
        <begin position="349"/>
        <end position="379"/>
    </location>
</feature>
<reference evidence="12" key="1">
    <citation type="journal article" date="2020" name="Stud. Mycol.">
        <title>101 Dothideomycetes genomes: a test case for predicting lifestyles and emergence of pathogens.</title>
        <authorList>
            <person name="Haridas S."/>
            <person name="Albert R."/>
            <person name="Binder M."/>
            <person name="Bloem J."/>
            <person name="Labutti K."/>
            <person name="Salamov A."/>
            <person name="Andreopoulos B."/>
            <person name="Baker S."/>
            <person name="Barry K."/>
            <person name="Bills G."/>
            <person name="Bluhm B."/>
            <person name="Cannon C."/>
            <person name="Castanera R."/>
            <person name="Culley D."/>
            <person name="Daum C."/>
            <person name="Ezra D."/>
            <person name="Gonzalez J."/>
            <person name="Henrissat B."/>
            <person name="Kuo A."/>
            <person name="Liang C."/>
            <person name="Lipzen A."/>
            <person name="Lutzoni F."/>
            <person name="Magnuson J."/>
            <person name="Mondo S."/>
            <person name="Nolan M."/>
            <person name="Ohm R."/>
            <person name="Pangilinan J."/>
            <person name="Park H.-J."/>
            <person name="Ramirez L."/>
            <person name="Alfaro M."/>
            <person name="Sun H."/>
            <person name="Tritt A."/>
            <person name="Yoshinaga Y."/>
            <person name="Zwiers L.-H."/>
            <person name="Turgeon B."/>
            <person name="Goodwin S."/>
            <person name="Spatafora J."/>
            <person name="Crous P."/>
            <person name="Grigoriev I."/>
        </authorList>
    </citation>
    <scope>NUCLEOTIDE SEQUENCE</scope>
    <source>
        <strain evidence="12">CBS 122681</strain>
    </source>
</reference>
<keyword evidence="5 7" id="KW-0862">Zinc</keyword>
<protein>
    <recommendedName>
        <fullName evidence="7">20S-pre-rRNA D-site endonuclease NOB1</fullName>
    </recommendedName>
</protein>
<feature type="domain" description="Ribonuclease PIN" evidence="11">
    <location>
        <begin position="10"/>
        <end position="101"/>
    </location>
</feature>
<evidence type="ECO:0000256" key="3">
    <source>
        <dbReference type="ARBA" id="ARBA00022723"/>
    </source>
</evidence>
<dbReference type="GO" id="GO:0004521">
    <property type="term" value="F:RNA endonuclease activity"/>
    <property type="evidence" value="ECO:0007669"/>
    <property type="project" value="UniProtKB-UniRule"/>
</dbReference>
<comment type="similarity">
    <text evidence="1 7">Belongs to the NOB1 family.</text>
</comment>
<evidence type="ECO:0000313" key="12">
    <source>
        <dbReference type="EMBL" id="KAF2647819.1"/>
    </source>
</evidence>
<dbReference type="GO" id="GO:0005730">
    <property type="term" value="C:nucleolus"/>
    <property type="evidence" value="ECO:0007669"/>
    <property type="project" value="UniProtKB-SubCell"/>
</dbReference>
<dbReference type="GO" id="GO:0016787">
    <property type="term" value="F:hydrolase activity"/>
    <property type="evidence" value="ECO:0007669"/>
    <property type="project" value="UniProtKB-KW"/>
</dbReference>
<evidence type="ECO:0000256" key="7">
    <source>
        <dbReference type="PIRNR" id="PIRNR037125"/>
    </source>
</evidence>
<dbReference type="Gene3D" id="3.40.50.1010">
    <property type="entry name" value="5'-nuclease"/>
    <property type="match status" value="1"/>
</dbReference>
<evidence type="ECO:0000256" key="2">
    <source>
        <dbReference type="ARBA" id="ARBA00022722"/>
    </source>
</evidence>
<dbReference type="InterPro" id="IPR036283">
    <property type="entry name" value="NOB1_Zf-like_sf"/>
</dbReference>
<feature type="binding site" evidence="8">
    <location>
        <position position="317"/>
    </location>
    <ligand>
        <name>Zn(2+)</name>
        <dbReference type="ChEBI" id="CHEBI:29105"/>
    </ligand>
</feature>
<proteinExistence type="inferred from homology"/>
<dbReference type="CDD" id="cd09876">
    <property type="entry name" value="PIN_Nob1-like"/>
    <property type="match status" value="1"/>
</dbReference>
<dbReference type="GO" id="GO:0046872">
    <property type="term" value="F:metal ion binding"/>
    <property type="evidence" value="ECO:0007669"/>
    <property type="project" value="UniProtKB-UniRule"/>
</dbReference>
<name>A0A6A6SJA1_9PLEO</name>
<dbReference type="Pfam" id="PF08772">
    <property type="entry name" value="Zn_ribbon_NOB1"/>
    <property type="match status" value="1"/>
</dbReference>
<evidence type="ECO:0000256" key="9">
    <source>
        <dbReference type="SAM" id="MobiDB-lite"/>
    </source>
</evidence>
<dbReference type="FunFam" id="3.40.50.1010:FF:000020">
    <property type="entry name" value="20S-pre-rRNA D-site endonuclease NOB1"/>
    <property type="match status" value="1"/>
</dbReference>
<comment type="subcellular location">
    <subcellularLocation>
        <location evidence="7">Nucleus</location>
        <location evidence="7">Nucleolus</location>
    </subcellularLocation>
</comment>
<keyword evidence="3 7" id="KW-0479">Metal-binding</keyword>
<dbReference type="InterPro" id="IPR033411">
    <property type="entry name" value="Ribonuclease_PIN"/>
</dbReference>
<gene>
    <name evidence="12" type="ORF">K491DRAFT_699380</name>
</gene>
<organism evidence="12 13">
    <name type="scientific">Lophiostoma macrostomum CBS 122681</name>
    <dbReference type="NCBI Taxonomy" id="1314788"/>
    <lineage>
        <taxon>Eukaryota</taxon>
        <taxon>Fungi</taxon>
        <taxon>Dikarya</taxon>
        <taxon>Ascomycota</taxon>
        <taxon>Pezizomycotina</taxon>
        <taxon>Dothideomycetes</taxon>
        <taxon>Pleosporomycetidae</taxon>
        <taxon>Pleosporales</taxon>
        <taxon>Lophiostomataceae</taxon>
        <taxon>Lophiostoma</taxon>
    </lineage>
</organism>
<keyword evidence="2" id="KW-0540">Nuclease</keyword>
<evidence type="ECO:0000256" key="8">
    <source>
        <dbReference type="PIRSR" id="PIRSR037125-1"/>
    </source>
</evidence>
<evidence type="ECO:0000256" key="5">
    <source>
        <dbReference type="ARBA" id="ARBA00022833"/>
    </source>
</evidence>
<dbReference type="InterPro" id="IPR017117">
    <property type="entry name" value="Nob1_euk"/>
</dbReference>